<dbReference type="AlphaFoldDB" id="A0A3E0A9W2"/>
<feature type="transmembrane region" description="Helical" evidence="7">
    <location>
        <begin position="299"/>
        <end position="317"/>
    </location>
</feature>
<keyword evidence="2" id="KW-0813">Transport</keyword>
<reference evidence="8 9" key="1">
    <citation type="submission" date="2018-08" db="EMBL/GenBank/DDBJ databases">
        <title>Genomic Encyclopedia of Type Strains, Phase IV (KMG-IV): sequencing the most valuable type-strain genomes for metagenomic binning, comparative biology and taxonomic classification.</title>
        <authorList>
            <person name="Goeker M."/>
        </authorList>
    </citation>
    <scope>NUCLEOTIDE SEQUENCE [LARGE SCALE GENOMIC DNA]</scope>
    <source>
        <strain evidence="8 9">DSM 23923</strain>
    </source>
</reference>
<dbReference type="GO" id="GO:0042910">
    <property type="term" value="F:xenobiotic transmembrane transporter activity"/>
    <property type="evidence" value="ECO:0007669"/>
    <property type="project" value="InterPro"/>
</dbReference>
<feature type="transmembrane region" description="Helical" evidence="7">
    <location>
        <begin position="370"/>
        <end position="391"/>
    </location>
</feature>
<dbReference type="CDD" id="cd13134">
    <property type="entry name" value="MATE_like_8"/>
    <property type="match status" value="1"/>
</dbReference>
<evidence type="ECO:0000256" key="7">
    <source>
        <dbReference type="SAM" id="Phobius"/>
    </source>
</evidence>
<feature type="transmembrane region" description="Helical" evidence="7">
    <location>
        <begin position="175"/>
        <end position="197"/>
    </location>
</feature>
<evidence type="ECO:0000256" key="4">
    <source>
        <dbReference type="ARBA" id="ARBA00022692"/>
    </source>
</evidence>
<dbReference type="GO" id="GO:0005886">
    <property type="term" value="C:plasma membrane"/>
    <property type="evidence" value="ECO:0007669"/>
    <property type="project" value="UniProtKB-SubCell"/>
</dbReference>
<accession>A0A3E0A9W2</accession>
<feature type="transmembrane region" description="Helical" evidence="7">
    <location>
        <begin position="115"/>
        <end position="132"/>
    </location>
</feature>
<dbReference type="InterPro" id="IPR002528">
    <property type="entry name" value="MATE_fam"/>
</dbReference>
<gene>
    <name evidence="8" type="ORF">DFR64_3041</name>
</gene>
<comment type="caution">
    <text evidence="8">The sequence shown here is derived from an EMBL/GenBank/DDBJ whole genome shotgun (WGS) entry which is preliminary data.</text>
</comment>
<dbReference type="NCBIfam" id="TIGR00797">
    <property type="entry name" value="matE"/>
    <property type="match status" value="1"/>
</dbReference>
<dbReference type="PANTHER" id="PTHR42925:SF2">
    <property type="entry name" value="NA+ DRIVEN MULTIDRUG EFFLUX PUMP"/>
    <property type="match status" value="1"/>
</dbReference>
<feature type="transmembrane region" description="Helical" evidence="7">
    <location>
        <begin position="265"/>
        <end position="287"/>
    </location>
</feature>
<keyword evidence="3" id="KW-1003">Cell membrane</keyword>
<comment type="subcellular location">
    <subcellularLocation>
        <location evidence="1">Cell membrane</location>
        <topology evidence="1">Multi-pass membrane protein</topology>
    </subcellularLocation>
</comment>
<evidence type="ECO:0000313" key="8">
    <source>
        <dbReference type="EMBL" id="REG04692.1"/>
    </source>
</evidence>
<feature type="transmembrane region" description="Helical" evidence="7">
    <location>
        <begin position="38"/>
        <end position="59"/>
    </location>
</feature>
<keyword evidence="6 7" id="KW-0472">Membrane</keyword>
<name>A0A3E0A9W2_9CHLR</name>
<dbReference type="Proteomes" id="UP000256388">
    <property type="component" value="Unassembled WGS sequence"/>
</dbReference>
<dbReference type="InterPro" id="IPR048279">
    <property type="entry name" value="MdtK-like"/>
</dbReference>
<feature type="transmembrane region" description="Helical" evidence="7">
    <location>
        <begin position="397"/>
        <end position="416"/>
    </location>
</feature>
<feature type="transmembrane region" description="Helical" evidence="7">
    <location>
        <begin position="337"/>
        <end position="358"/>
    </location>
</feature>
<keyword evidence="4 7" id="KW-0812">Transmembrane</keyword>
<evidence type="ECO:0000256" key="1">
    <source>
        <dbReference type="ARBA" id="ARBA00004651"/>
    </source>
</evidence>
<evidence type="ECO:0000256" key="3">
    <source>
        <dbReference type="ARBA" id="ARBA00022475"/>
    </source>
</evidence>
<feature type="transmembrane region" description="Helical" evidence="7">
    <location>
        <begin position="223"/>
        <end position="245"/>
    </location>
</feature>
<feature type="transmembrane region" description="Helical" evidence="7">
    <location>
        <begin position="144"/>
        <end position="163"/>
    </location>
</feature>
<evidence type="ECO:0000313" key="9">
    <source>
        <dbReference type="Proteomes" id="UP000256388"/>
    </source>
</evidence>
<dbReference type="GO" id="GO:0015297">
    <property type="term" value="F:antiporter activity"/>
    <property type="evidence" value="ECO:0007669"/>
    <property type="project" value="InterPro"/>
</dbReference>
<feature type="transmembrane region" description="Helical" evidence="7">
    <location>
        <begin position="71"/>
        <end position="95"/>
    </location>
</feature>
<dbReference type="PANTHER" id="PTHR42925">
    <property type="entry name" value="MULTIDRUG AND TOXIN EFFLUX PROTEIN MATE FAMILY"/>
    <property type="match status" value="1"/>
</dbReference>
<evidence type="ECO:0000256" key="5">
    <source>
        <dbReference type="ARBA" id="ARBA00022989"/>
    </source>
</evidence>
<protein>
    <submittedName>
        <fullName evidence="8">Putative MATE family efflux protein</fullName>
    </submittedName>
</protein>
<dbReference type="EMBL" id="QUMS01000006">
    <property type="protein sequence ID" value="REG04692.1"/>
    <property type="molecule type" value="Genomic_DNA"/>
</dbReference>
<keyword evidence="5 7" id="KW-1133">Transmembrane helix</keyword>
<keyword evidence="9" id="KW-1185">Reference proteome</keyword>
<sequence length="430" mass="47515">MLQSLFAVLGSIITTLMTGQLGDVPLAAAGLANQMYFILSLAQFGIGSGSSIFTAQYWGKNDKESIYKVMGVCLMLGILIGLVFMSVAVFIPQIFLDIFTSDQEVIGLGIKVLKIVGFSFLLTPITNSYYMVLRSTGNVRLPMVVSSSSVIMNSILGYALIFGKLGAPALGVMGAAYANLIARMLEFALILWMVYYLKTPLAVKPSHMITFDKVFLKKILDRVLPVTMNELLWAVGISAYSAIYAHINTESIAAMNIRASIEDLMFVPFLGVTHACAIIIGNAIGSGSEEKSHSYIRQGVRIIFIMAVGLGSLLVFGRNFIASLYNITDLTALYTRNLLFVLGIFLWLRTVNTFYFIAMLRSGGDTRFAYFADVGSMWLVGVPSALLGAFVFKLPVYYVYALAMLDEGVKFFLFIWRYRSNRWIHNLVHD</sequence>
<proteinExistence type="predicted"/>
<evidence type="ECO:0000256" key="6">
    <source>
        <dbReference type="ARBA" id="ARBA00023136"/>
    </source>
</evidence>
<evidence type="ECO:0000256" key="2">
    <source>
        <dbReference type="ARBA" id="ARBA00022448"/>
    </source>
</evidence>
<organism evidence="8 9">
    <name type="scientific">Pelolinea submarina</name>
    <dbReference type="NCBI Taxonomy" id="913107"/>
    <lineage>
        <taxon>Bacteria</taxon>
        <taxon>Bacillati</taxon>
        <taxon>Chloroflexota</taxon>
        <taxon>Anaerolineae</taxon>
        <taxon>Anaerolineales</taxon>
        <taxon>Anaerolineaceae</taxon>
        <taxon>Pelolinea</taxon>
    </lineage>
</organism>
<dbReference type="InterPro" id="IPR047135">
    <property type="entry name" value="YsiQ"/>
</dbReference>
<dbReference type="Pfam" id="PF01554">
    <property type="entry name" value="MatE"/>
    <property type="match status" value="2"/>
</dbReference>
<dbReference type="PIRSF" id="PIRSF006603">
    <property type="entry name" value="DinF"/>
    <property type="match status" value="1"/>
</dbReference>